<accession>Q1J2D5</accession>
<evidence type="ECO:0000259" key="1">
    <source>
        <dbReference type="PROSITE" id="PS51677"/>
    </source>
</evidence>
<sequence>MRRLGLLLAFLLSSAHGLKPSLDARGVVTHGPRTLRAVALTFDADMTPGMEAELRRGQVRSFYDAGVVQALENTHTPATFFLTGMWAQVYAQQARALAQSPEFEIENHSYDHPGFSQPCYGLKPVSQTRKAAEIERAQHAIEAVTGVTPRYFCFPGGCAAEADVQLAEAQGLQVVHWDVVGGDVNQPDPERITRQVLERVRPGSIVVLHVSGGHAPATGQALPAIIASLKARGYTLVTVQHLLGH</sequence>
<organism evidence="2 3">
    <name type="scientific">Deinococcus geothermalis (strain DSM 11300 / CIP 105573 / AG-3a)</name>
    <dbReference type="NCBI Taxonomy" id="319795"/>
    <lineage>
        <taxon>Bacteria</taxon>
        <taxon>Thermotogati</taxon>
        <taxon>Deinococcota</taxon>
        <taxon>Deinococci</taxon>
        <taxon>Deinococcales</taxon>
        <taxon>Deinococcaceae</taxon>
        <taxon>Deinococcus</taxon>
    </lineage>
</organism>
<dbReference type="Gene3D" id="3.20.20.370">
    <property type="entry name" value="Glycoside hydrolase/deacetylase"/>
    <property type="match status" value="1"/>
</dbReference>
<dbReference type="GO" id="GO:0005975">
    <property type="term" value="P:carbohydrate metabolic process"/>
    <property type="evidence" value="ECO:0007669"/>
    <property type="project" value="InterPro"/>
</dbReference>
<feature type="domain" description="NodB homology" evidence="1">
    <location>
        <begin position="36"/>
        <end position="237"/>
    </location>
</feature>
<reference evidence="2" key="1">
    <citation type="submission" date="2006-04" db="EMBL/GenBank/DDBJ databases">
        <title>Complete sequence of chromosome of Deinococcus geothermalis DSM 11300.</title>
        <authorList>
            <consortium name="US DOE Joint Genome Institute"/>
            <person name="Copeland A."/>
            <person name="Lucas S."/>
            <person name="Lapidus A."/>
            <person name="Barry K."/>
            <person name="Detter J.C."/>
            <person name="Glavina del Rio T."/>
            <person name="Hammon N."/>
            <person name="Israni S."/>
            <person name="Dalin E."/>
            <person name="Tice H."/>
            <person name="Pitluck S."/>
            <person name="Brettin T."/>
            <person name="Bruce D."/>
            <person name="Han C."/>
            <person name="Tapia R."/>
            <person name="Saunders E."/>
            <person name="Gilna P."/>
            <person name="Schmutz J."/>
            <person name="Larimer F."/>
            <person name="Land M."/>
            <person name="Hauser L."/>
            <person name="Kyrpides N."/>
            <person name="Kim E."/>
            <person name="Daly M.J."/>
            <person name="Fredrickson J.K."/>
            <person name="Makarova K.S."/>
            <person name="Gaidamakova E.K."/>
            <person name="Zhai M."/>
            <person name="Richardson P."/>
        </authorList>
    </citation>
    <scope>NUCLEOTIDE SEQUENCE</scope>
    <source>
        <strain evidence="2">DSM 11300</strain>
    </source>
</reference>
<dbReference type="SUPFAM" id="SSF88713">
    <property type="entry name" value="Glycoside hydrolase/deacetylase"/>
    <property type="match status" value="1"/>
</dbReference>
<dbReference type="STRING" id="319795.Dgeo_0046"/>
<dbReference type="GO" id="GO:0016810">
    <property type="term" value="F:hydrolase activity, acting on carbon-nitrogen (but not peptide) bonds"/>
    <property type="evidence" value="ECO:0007669"/>
    <property type="project" value="InterPro"/>
</dbReference>
<dbReference type="InterPro" id="IPR050248">
    <property type="entry name" value="Polysacc_deacetylase_ArnD"/>
</dbReference>
<dbReference type="AlphaFoldDB" id="Q1J2D5"/>
<name>Q1J2D5_DEIGD</name>
<dbReference type="PROSITE" id="PS51677">
    <property type="entry name" value="NODB"/>
    <property type="match status" value="1"/>
</dbReference>
<dbReference type="PANTHER" id="PTHR10587:SF134">
    <property type="entry name" value="SECRETED PROTEIN"/>
    <property type="match status" value="1"/>
</dbReference>
<dbReference type="PANTHER" id="PTHR10587">
    <property type="entry name" value="GLYCOSYL TRANSFERASE-RELATED"/>
    <property type="match status" value="1"/>
</dbReference>
<evidence type="ECO:0000313" key="2">
    <source>
        <dbReference type="EMBL" id="ABF44349.1"/>
    </source>
</evidence>
<dbReference type="Proteomes" id="UP000002431">
    <property type="component" value="Chromosome"/>
</dbReference>
<evidence type="ECO:0000313" key="3">
    <source>
        <dbReference type="Proteomes" id="UP000002431"/>
    </source>
</evidence>
<dbReference type="eggNOG" id="COG0726">
    <property type="taxonomic scope" value="Bacteria"/>
</dbReference>
<dbReference type="HOGENOM" id="CLU_021264_4_1_0"/>
<dbReference type="EMBL" id="CP000359">
    <property type="protein sequence ID" value="ABF44349.1"/>
    <property type="molecule type" value="Genomic_DNA"/>
</dbReference>
<dbReference type="InterPro" id="IPR011330">
    <property type="entry name" value="Glyco_hydro/deAcase_b/a-brl"/>
</dbReference>
<dbReference type="CDD" id="cd10955">
    <property type="entry name" value="CE4_BH0857_like"/>
    <property type="match status" value="1"/>
</dbReference>
<protein>
    <submittedName>
        <fullName evidence="2">Polysaccharide deacetylase</fullName>
    </submittedName>
</protein>
<keyword evidence="3" id="KW-1185">Reference proteome</keyword>
<dbReference type="KEGG" id="dge:Dgeo_0046"/>
<dbReference type="InterPro" id="IPR002509">
    <property type="entry name" value="NODB_dom"/>
</dbReference>
<proteinExistence type="predicted"/>
<dbReference type="RefSeq" id="WP_011529196.1">
    <property type="nucleotide sequence ID" value="NC_008025.1"/>
</dbReference>
<dbReference type="Pfam" id="PF01522">
    <property type="entry name" value="Polysacc_deac_1"/>
    <property type="match status" value="1"/>
</dbReference>
<gene>
    <name evidence="2" type="ordered locus">Dgeo_0046</name>
</gene>